<dbReference type="AlphaFoldDB" id="A0A7S3HW57"/>
<protein>
    <submittedName>
        <fullName evidence="1">Uncharacterized protein</fullName>
    </submittedName>
</protein>
<proteinExistence type="predicted"/>
<dbReference type="EMBL" id="HBIE01005774">
    <property type="protein sequence ID" value="CAE0306919.1"/>
    <property type="molecule type" value="Transcribed_RNA"/>
</dbReference>
<accession>A0A7S3HW57</accession>
<gene>
    <name evidence="1" type="ORF">FEHR0123_LOCUS1826</name>
</gene>
<organism evidence="1">
    <name type="scientific">Favella ehrenbergii</name>
    <dbReference type="NCBI Taxonomy" id="182087"/>
    <lineage>
        <taxon>Eukaryota</taxon>
        <taxon>Sar</taxon>
        <taxon>Alveolata</taxon>
        <taxon>Ciliophora</taxon>
        <taxon>Intramacronucleata</taxon>
        <taxon>Spirotrichea</taxon>
        <taxon>Choreotrichia</taxon>
        <taxon>Tintinnida</taxon>
        <taxon>Xystonellidae</taxon>
        <taxon>Favella</taxon>
    </lineage>
</organism>
<evidence type="ECO:0000313" key="1">
    <source>
        <dbReference type="EMBL" id="CAE0306919.1"/>
    </source>
</evidence>
<sequence>MRVIFYAEPSTPEQALSLKTQADSESEEARWVSVQECANLDNSAPGLRGDELLVWGNYLNKGGHVYPLTMFGSEGSFQNTFNSKSRTIEELDKMRDEQS</sequence>
<name>A0A7S3HW57_9SPIT</name>
<reference evidence="1" key="1">
    <citation type="submission" date="2021-01" db="EMBL/GenBank/DDBJ databases">
        <authorList>
            <person name="Corre E."/>
            <person name="Pelletier E."/>
            <person name="Niang G."/>
            <person name="Scheremetjew M."/>
            <person name="Finn R."/>
            <person name="Kale V."/>
            <person name="Holt S."/>
            <person name="Cochrane G."/>
            <person name="Meng A."/>
            <person name="Brown T."/>
            <person name="Cohen L."/>
        </authorList>
    </citation>
    <scope>NUCLEOTIDE SEQUENCE</scope>
    <source>
        <strain evidence="1">Fehren 1</strain>
    </source>
</reference>